<dbReference type="CDD" id="cd07505">
    <property type="entry name" value="HAD_BPGM-like"/>
    <property type="match status" value="1"/>
</dbReference>
<dbReference type="InterPro" id="IPR041492">
    <property type="entry name" value="HAD_2"/>
</dbReference>
<accession>A0A1F5P4D6</accession>
<evidence type="ECO:0000313" key="1">
    <source>
        <dbReference type="EMBL" id="OGE84781.1"/>
    </source>
</evidence>
<protein>
    <recommendedName>
        <fullName evidence="3">HAD family hydrolase</fullName>
    </recommendedName>
</protein>
<dbReference type="PANTHER" id="PTHR43481:SF4">
    <property type="entry name" value="GLYCEROL-1-PHOSPHATE PHOSPHOHYDROLASE 1-RELATED"/>
    <property type="match status" value="1"/>
</dbReference>
<organism evidence="1 2">
    <name type="scientific">Candidatus Doudnabacteria bacterium RIFCSPHIGHO2_02_FULL_46_11</name>
    <dbReference type="NCBI Taxonomy" id="1817832"/>
    <lineage>
        <taxon>Bacteria</taxon>
        <taxon>Candidatus Doudnaibacteriota</taxon>
    </lineage>
</organism>
<dbReference type="InterPro" id="IPR023214">
    <property type="entry name" value="HAD_sf"/>
</dbReference>
<evidence type="ECO:0008006" key="3">
    <source>
        <dbReference type="Google" id="ProtNLM"/>
    </source>
</evidence>
<dbReference type="Pfam" id="PF13419">
    <property type="entry name" value="HAD_2"/>
    <property type="match status" value="1"/>
</dbReference>
<dbReference type="SUPFAM" id="SSF56784">
    <property type="entry name" value="HAD-like"/>
    <property type="match status" value="1"/>
</dbReference>
<dbReference type="Proteomes" id="UP000176786">
    <property type="component" value="Unassembled WGS sequence"/>
</dbReference>
<dbReference type="EMBL" id="MFES01000035">
    <property type="protein sequence ID" value="OGE84781.1"/>
    <property type="molecule type" value="Genomic_DNA"/>
</dbReference>
<name>A0A1F5P4D6_9BACT</name>
<proteinExistence type="predicted"/>
<evidence type="ECO:0000313" key="2">
    <source>
        <dbReference type="Proteomes" id="UP000176786"/>
    </source>
</evidence>
<dbReference type="GO" id="GO:0050308">
    <property type="term" value="F:sugar-phosphatase activity"/>
    <property type="evidence" value="ECO:0007669"/>
    <property type="project" value="TreeGrafter"/>
</dbReference>
<dbReference type="NCBIfam" id="TIGR01509">
    <property type="entry name" value="HAD-SF-IA-v3"/>
    <property type="match status" value="1"/>
</dbReference>
<sequence length="62" mass="6838">MLTARKLKIKPQECLVFEDAPSGVESAQRAGMKVIGVVPSGQPDFLPKSVKKIKNFRQVEVI</sequence>
<dbReference type="InterPro" id="IPR051806">
    <property type="entry name" value="HAD-like_SPP"/>
</dbReference>
<dbReference type="AlphaFoldDB" id="A0A1F5P4D6"/>
<reference evidence="1 2" key="1">
    <citation type="journal article" date="2016" name="Nat. Commun.">
        <title>Thousands of microbial genomes shed light on interconnected biogeochemical processes in an aquifer system.</title>
        <authorList>
            <person name="Anantharaman K."/>
            <person name="Brown C.T."/>
            <person name="Hug L.A."/>
            <person name="Sharon I."/>
            <person name="Castelle C.J."/>
            <person name="Probst A.J."/>
            <person name="Thomas B.C."/>
            <person name="Singh A."/>
            <person name="Wilkins M.J."/>
            <person name="Karaoz U."/>
            <person name="Brodie E.L."/>
            <person name="Williams K.H."/>
            <person name="Hubbard S.S."/>
            <person name="Banfield J.F."/>
        </authorList>
    </citation>
    <scope>NUCLEOTIDE SEQUENCE [LARGE SCALE GENOMIC DNA]</scope>
</reference>
<dbReference type="PANTHER" id="PTHR43481">
    <property type="entry name" value="FRUCTOSE-1-PHOSPHATE PHOSPHATASE"/>
    <property type="match status" value="1"/>
</dbReference>
<comment type="caution">
    <text evidence="1">The sequence shown here is derived from an EMBL/GenBank/DDBJ whole genome shotgun (WGS) entry which is preliminary data.</text>
</comment>
<dbReference type="InterPro" id="IPR036412">
    <property type="entry name" value="HAD-like_sf"/>
</dbReference>
<dbReference type="InterPro" id="IPR006439">
    <property type="entry name" value="HAD-SF_hydro_IA"/>
</dbReference>
<dbReference type="Gene3D" id="3.40.50.1000">
    <property type="entry name" value="HAD superfamily/HAD-like"/>
    <property type="match status" value="1"/>
</dbReference>
<gene>
    <name evidence="1" type="ORF">A3J48_01455</name>
</gene>
<dbReference type="STRING" id="1817832.A3J48_01455"/>